<proteinExistence type="predicted"/>
<dbReference type="Proteomes" id="UP000266841">
    <property type="component" value="Unassembled WGS sequence"/>
</dbReference>
<reference evidence="1 2" key="1">
    <citation type="journal article" date="2012" name="Genome Biol.">
        <title>Genome and low-iron response of an oceanic diatom adapted to chronic iron limitation.</title>
        <authorList>
            <person name="Lommer M."/>
            <person name="Specht M."/>
            <person name="Roy A.S."/>
            <person name="Kraemer L."/>
            <person name="Andreson R."/>
            <person name="Gutowska M.A."/>
            <person name="Wolf J."/>
            <person name="Bergner S.V."/>
            <person name="Schilhabel M.B."/>
            <person name="Klostermeier U.C."/>
            <person name="Beiko R.G."/>
            <person name="Rosenstiel P."/>
            <person name="Hippler M."/>
            <person name="Laroche J."/>
        </authorList>
    </citation>
    <scope>NUCLEOTIDE SEQUENCE [LARGE SCALE GENOMIC DNA]</scope>
    <source>
        <strain evidence="1 2">CCMP1005</strain>
    </source>
</reference>
<evidence type="ECO:0000313" key="2">
    <source>
        <dbReference type="Proteomes" id="UP000266841"/>
    </source>
</evidence>
<keyword evidence="2" id="KW-1185">Reference proteome</keyword>
<gene>
    <name evidence="1" type="ORF">THAOC_21988</name>
</gene>
<comment type="caution">
    <text evidence="1">The sequence shown here is derived from an EMBL/GenBank/DDBJ whole genome shotgun (WGS) entry which is preliminary data.</text>
</comment>
<dbReference type="EMBL" id="AGNL01026679">
    <property type="protein sequence ID" value="EJK57928.1"/>
    <property type="molecule type" value="Genomic_DNA"/>
</dbReference>
<dbReference type="AlphaFoldDB" id="K0RVT1"/>
<name>K0RVT1_THAOC</name>
<evidence type="ECO:0000313" key="1">
    <source>
        <dbReference type="EMBL" id="EJK57928.1"/>
    </source>
</evidence>
<sequence length="399" mass="44660">MPARLTKASDALSTEERRDMDLGVVAEGRLATYLLSLKGLHSPSRRLMPMRHVKARKGSGVSDRFQLSQQEEAYATCHPRPRSEGAKGGSQYHDMECSHGAAKRQRLQRVSTVESALASIDVLGHLAAFLEAGELCQVRATCKALGSRDDSAFDGLSMTEEAARRIYESASDEEKAMLPRHDGEGWIELCHHLLMLRARLTFDQLVGCCLEYHEGDKAAVHGTFGASSAICGNHIMRAGKHWATFVLRSEDAAYQSVGVIRPLPGWDQRRLEDFHPSNDIIRDDLRREWTTRWEGDVHFCQFYRDGMLFYSDWEAEGESAAFFWEGFHNYDKRIHTLGLLLDLDGGTLSVYQKGQKVGTLKNGLAGVYCWIASFRGSWNIGSESSSIKRGYDVIDAQAH</sequence>
<accession>K0RVT1</accession>
<organism evidence="1 2">
    <name type="scientific">Thalassiosira oceanica</name>
    <name type="common">Marine diatom</name>
    <dbReference type="NCBI Taxonomy" id="159749"/>
    <lineage>
        <taxon>Eukaryota</taxon>
        <taxon>Sar</taxon>
        <taxon>Stramenopiles</taxon>
        <taxon>Ochrophyta</taxon>
        <taxon>Bacillariophyta</taxon>
        <taxon>Coscinodiscophyceae</taxon>
        <taxon>Thalassiosirophycidae</taxon>
        <taxon>Thalassiosirales</taxon>
        <taxon>Thalassiosiraceae</taxon>
        <taxon>Thalassiosira</taxon>
    </lineage>
</organism>
<protein>
    <submittedName>
        <fullName evidence="1">Uncharacterized protein</fullName>
    </submittedName>
</protein>